<name>A0A1F5VV34_9BACT</name>
<sequence length="209" mass="24321">MKEFNELLSMLYHIIQISPSLKFKLILLAINLAVLFFLFLSPSIRKKIRAFYFYCKTELHLNYGKLAVVIGLILVVQIGMLVRNLVDLERIILQKIVPSIVPASANQQEYGSLPGKVPAADLYLPLDFSNFIATVKNQIPEQERVLYLGVEKETAKYYLYPRKLYQAPEYEWIDLPTEKILQHPFVQQKQITYLVRKYRPTGFVIEKIP</sequence>
<keyword evidence="1" id="KW-1133">Transmembrane helix</keyword>
<proteinExistence type="predicted"/>
<comment type="caution">
    <text evidence="2">The sequence shown here is derived from an EMBL/GenBank/DDBJ whole genome shotgun (WGS) entry which is preliminary data.</text>
</comment>
<feature type="transmembrane region" description="Helical" evidence="1">
    <location>
        <begin position="66"/>
        <end position="86"/>
    </location>
</feature>
<accession>A0A1F5VV34</accession>
<organism evidence="2 3">
    <name type="scientific">Candidatus Fischerbacteria bacterium RBG_13_37_8</name>
    <dbReference type="NCBI Taxonomy" id="1817863"/>
    <lineage>
        <taxon>Bacteria</taxon>
        <taxon>Candidatus Fischeribacteriota</taxon>
    </lineage>
</organism>
<dbReference type="AlphaFoldDB" id="A0A1F5VV34"/>
<gene>
    <name evidence="2" type="ORF">A2Y62_15970</name>
</gene>
<evidence type="ECO:0000313" key="2">
    <source>
        <dbReference type="EMBL" id="OGF67322.1"/>
    </source>
</evidence>
<dbReference type="Proteomes" id="UP000178943">
    <property type="component" value="Unassembled WGS sequence"/>
</dbReference>
<keyword evidence="1" id="KW-0812">Transmembrane</keyword>
<evidence type="ECO:0000256" key="1">
    <source>
        <dbReference type="SAM" id="Phobius"/>
    </source>
</evidence>
<dbReference type="EMBL" id="MFGW01000062">
    <property type="protein sequence ID" value="OGF67322.1"/>
    <property type="molecule type" value="Genomic_DNA"/>
</dbReference>
<evidence type="ECO:0000313" key="3">
    <source>
        <dbReference type="Proteomes" id="UP000178943"/>
    </source>
</evidence>
<protein>
    <submittedName>
        <fullName evidence="2">Uncharacterized protein</fullName>
    </submittedName>
</protein>
<feature type="transmembrane region" description="Helical" evidence="1">
    <location>
        <begin position="21"/>
        <end position="40"/>
    </location>
</feature>
<reference evidence="2 3" key="1">
    <citation type="journal article" date="2016" name="Nat. Commun.">
        <title>Thousands of microbial genomes shed light on interconnected biogeochemical processes in an aquifer system.</title>
        <authorList>
            <person name="Anantharaman K."/>
            <person name="Brown C.T."/>
            <person name="Hug L.A."/>
            <person name="Sharon I."/>
            <person name="Castelle C.J."/>
            <person name="Probst A.J."/>
            <person name="Thomas B.C."/>
            <person name="Singh A."/>
            <person name="Wilkins M.J."/>
            <person name="Karaoz U."/>
            <person name="Brodie E.L."/>
            <person name="Williams K.H."/>
            <person name="Hubbard S.S."/>
            <person name="Banfield J.F."/>
        </authorList>
    </citation>
    <scope>NUCLEOTIDE SEQUENCE [LARGE SCALE GENOMIC DNA]</scope>
</reference>
<keyword evidence="1" id="KW-0472">Membrane</keyword>